<dbReference type="RefSeq" id="WP_184021312.1">
    <property type="nucleotide sequence ID" value="NZ_JACIJC010000006.1"/>
</dbReference>
<dbReference type="GO" id="GO:0005886">
    <property type="term" value="C:plasma membrane"/>
    <property type="evidence" value="ECO:0007669"/>
    <property type="project" value="UniProtKB-SubCell"/>
</dbReference>
<dbReference type="EMBL" id="JACIJC010000006">
    <property type="protein sequence ID" value="MBB5687498.1"/>
    <property type="molecule type" value="Genomic_DNA"/>
</dbReference>
<keyword evidence="5 6" id="KW-0472">Membrane</keyword>
<keyword evidence="3 6" id="KW-0812">Transmembrane</keyword>
<keyword evidence="2" id="KW-1003">Cell membrane</keyword>
<sequence length="205" mass="21560">MNIALLAAFWAVSIMFVITPGADWAYAISAGMRDRAVPPAVAGLLLGHLVATLIVAAGVGALIAAIPLALTMLTILGAACLLWLGTGLIANPPIPVAADQQGQYSWRRWAVRGAGISGLNPKVFLLFLALLPQFTDVSTAWPMPLQIVALGSVHIFNCAIIYLMVGYASRAILRTRPQAARAVGRVSGILMIILAIALVAESQLR</sequence>
<gene>
    <name evidence="7" type="ORF">FHS49_003540</name>
</gene>
<accession>A0A7W9EFN3</accession>
<evidence type="ECO:0000256" key="6">
    <source>
        <dbReference type="SAM" id="Phobius"/>
    </source>
</evidence>
<proteinExistence type="predicted"/>
<comment type="caution">
    <text evidence="7">The sequence shown here is derived from an EMBL/GenBank/DDBJ whole genome shotgun (WGS) entry which is preliminary data.</text>
</comment>
<keyword evidence="4 6" id="KW-1133">Transmembrane helix</keyword>
<evidence type="ECO:0000256" key="1">
    <source>
        <dbReference type="ARBA" id="ARBA00004651"/>
    </source>
</evidence>
<protein>
    <submittedName>
        <fullName evidence="7">Threonine/homoserine/homoserine lactone efflux protein</fullName>
    </submittedName>
</protein>
<evidence type="ECO:0000256" key="3">
    <source>
        <dbReference type="ARBA" id="ARBA00022692"/>
    </source>
</evidence>
<name>A0A7W9EFN3_9SPHN</name>
<dbReference type="PANTHER" id="PTHR30086:SF20">
    <property type="entry name" value="ARGININE EXPORTER PROTEIN ARGO-RELATED"/>
    <property type="match status" value="1"/>
</dbReference>
<dbReference type="AlphaFoldDB" id="A0A7W9EFN3"/>
<evidence type="ECO:0000313" key="8">
    <source>
        <dbReference type="Proteomes" id="UP000549617"/>
    </source>
</evidence>
<dbReference type="InterPro" id="IPR001123">
    <property type="entry name" value="LeuE-type"/>
</dbReference>
<comment type="subcellular location">
    <subcellularLocation>
        <location evidence="1">Cell membrane</location>
        <topology evidence="1">Multi-pass membrane protein</topology>
    </subcellularLocation>
</comment>
<feature type="transmembrane region" description="Helical" evidence="6">
    <location>
        <begin position="69"/>
        <end position="89"/>
    </location>
</feature>
<feature type="transmembrane region" description="Helical" evidence="6">
    <location>
        <begin position="109"/>
        <end position="131"/>
    </location>
</feature>
<keyword evidence="8" id="KW-1185">Reference proteome</keyword>
<feature type="transmembrane region" description="Helical" evidence="6">
    <location>
        <begin position="6"/>
        <end position="28"/>
    </location>
</feature>
<feature type="transmembrane region" description="Helical" evidence="6">
    <location>
        <begin position="179"/>
        <end position="200"/>
    </location>
</feature>
<evidence type="ECO:0000313" key="7">
    <source>
        <dbReference type="EMBL" id="MBB5687498.1"/>
    </source>
</evidence>
<reference evidence="7 8" key="1">
    <citation type="submission" date="2020-08" db="EMBL/GenBank/DDBJ databases">
        <title>Genomic Encyclopedia of Type Strains, Phase IV (KMG-IV): sequencing the most valuable type-strain genomes for metagenomic binning, comparative biology and taxonomic classification.</title>
        <authorList>
            <person name="Goeker M."/>
        </authorList>
    </citation>
    <scope>NUCLEOTIDE SEQUENCE [LARGE SCALE GENOMIC DNA]</scope>
    <source>
        <strain evidence="7 8">DSM 25079</strain>
    </source>
</reference>
<organism evidence="7 8">
    <name type="scientific">Sphingobium boeckii</name>
    <dbReference type="NCBI Taxonomy" id="1082345"/>
    <lineage>
        <taxon>Bacteria</taxon>
        <taxon>Pseudomonadati</taxon>
        <taxon>Pseudomonadota</taxon>
        <taxon>Alphaproteobacteria</taxon>
        <taxon>Sphingomonadales</taxon>
        <taxon>Sphingomonadaceae</taxon>
        <taxon>Sphingobium</taxon>
    </lineage>
</organism>
<dbReference type="PANTHER" id="PTHR30086">
    <property type="entry name" value="ARGININE EXPORTER PROTEIN ARGO"/>
    <property type="match status" value="1"/>
</dbReference>
<evidence type="ECO:0000256" key="2">
    <source>
        <dbReference type="ARBA" id="ARBA00022475"/>
    </source>
</evidence>
<dbReference type="Proteomes" id="UP000549617">
    <property type="component" value="Unassembled WGS sequence"/>
</dbReference>
<dbReference type="Pfam" id="PF01810">
    <property type="entry name" value="LysE"/>
    <property type="match status" value="1"/>
</dbReference>
<dbReference type="GO" id="GO:0015171">
    <property type="term" value="F:amino acid transmembrane transporter activity"/>
    <property type="evidence" value="ECO:0007669"/>
    <property type="project" value="TreeGrafter"/>
</dbReference>
<feature type="transmembrane region" description="Helical" evidence="6">
    <location>
        <begin position="40"/>
        <end position="63"/>
    </location>
</feature>
<evidence type="ECO:0000256" key="5">
    <source>
        <dbReference type="ARBA" id="ARBA00023136"/>
    </source>
</evidence>
<feature type="transmembrane region" description="Helical" evidence="6">
    <location>
        <begin position="143"/>
        <end position="167"/>
    </location>
</feature>
<evidence type="ECO:0000256" key="4">
    <source>
        <dbReference type="ARBA" id="ARBA00022989"/>
    </source>
</evidence>